<dbReference type="InterPro" id="IPR013783">
    <property type="entry name" value="Ig-like_fold"/>
</dbReference>
<dbReference type="InterPro" id="IPR036852">
    <property type="entry name" value="Peptidase_S8/S53_dom_sf"/>
</dbReference>
<keyword evidence="11" id="KW-1185">Reference proteome</keyword>
<dbReference type="Pfam" id="PF19190">
    <property type="entry name" value="BACON_2"/>
    <property type="match status" value="1"/>
</dbReference>
<dbReference type="SUPFAM" id="SSF52743">
    <property type="entry name" value="Subtilisin-like"/>
    <property type="match status" value="1"/>
</dbReference>
<evidence type="ECO:0000313" key="11">
    <source>
        <dbReference type="Proteomes" id="UP000760480"/>
    </source>
</evidence>
<dbReference type="InterPro" id="IPR023827">
    <property type="entry name" value="Peptidase_S8_Asp-AS"/>
</dbReference>
<keyword evidence="3 5" id="KW-0378">Hydrolase</keyword>
<feature type="region of interest" description="Disordered" evidence="7">
    <location>
        <begin position="369"/>
        <end position="397"/>
    </location>
</feature>
<dbReference type="Pfam" id="PF00082">
    <property type="entry name" value="Peptidase_S8"/>
    <property type="match status" value="1"/>
</dbReference>
<dbReference type="Gene3D" id="2.60.120.380">
    <property type="match status" value="1"/>
</dbReference>
<keyword evidence="2 5" id="KW-0645">Protease</keyword>
<dbReference type="InterPro" id="IPR050131">
    <property type="entry name" value="Peptidase_S8_subtilisin-like"/>
</dbReference>
<dbReference type="InterPro" id="IPR015500">
    <property type="entry name" value="Peptidase_S8_subtilisin-rel"/>
</dbReference>
<dbReference type="PIRSF" id="PIRSF037893">
    <property type="entry name" value="Subtilisin_rel_Maqu_2796"/>
    <property type="match status" value="1"/>
</dbReference>
<dbReference type="PANTHER" id="PTHR43806">
    <property type="entry name" value="PEPTIDASE S8"/>
    <property type="match status" value="1"/>
</dbReference>
<comment type="similarity">
    <text evidence="1 5 6">Belongs to the peptidase S8 family.</text>
</comment>
<gene>
    <name evidence="10" type="ORF">E4P82_19620</name>
</gene>
<dbReference type="PROSITE" id="PS00138">
    <property type="entry name" value="SUBTILASE_SER"/>
    <property type="match status" value="1"/>
</dbReference>
<evidence type="ECO:0000256" key="7">
    <source>
        <dbReference type="SAM" id="MobiDB-lite"/>
    </source>
</evidence>
<evidence type="ECO:0000256" key="2">
    <source>
        <dbReference type="ARBA" id="ARBA00022670"/>
    </source>
</evidence>
<dbReference type="InterPro" id="IPR022398">
    <property type="entry name" value="Peptidase_S8_His-AS"/>
</dbReference>
<feature type="domain" description="BACON" evidence="9">
    <location>
        <begin position="654"/>
        <end position="740"/>
    </location>
</feature>
<dbReference type="Gene3D" id="3.40.50.200">
    <property type="entry name" value="Peptidase S8/S53 domain"/>
    <property type="match status" value="1"/>
</dbReference>
<evidence type="ECO:0000259" key="8">
    <source>
        <dbReference type="Pfam" id="PF00082"/>
    </source>
</evidence>
<dbReference type="PROSITE" id="PS51257">
    <property type="entry name" value="PROKAR_LIPOPROTEIN"/>
    <property type="match status" value="1"/>
</dbReference>
<feature type="active site" description="Charge relay system" evidence="5">
    <location>
        <position position="396"/>
    </location>
</feature>
<dbReference type="InterPro" id="IPR000209">
    <property type="entry name" value="Peptidase_S8/S53_dom"/>
</dbReference>
<evidence type="ECO:0000256" key="5">
    <source>
        <dbReference type="PROSITE-ProRule" id="PRU01240"/>
    </source>
</evidence>
<dbReference type="PROSITE" id="PS00136">
    <property type="entry name" value="SUBTILASE_ASP"/>
    <property type="match status" value="1"/>
</dbReference>
<dbReference type="PRINTS" id="PR00723">
    <property type="entry name" value="SUBTILISIN"/>
</dbReference>
<feature type="active site" description="Charge relay system" evidence="5">
    <location>
        <position position="579"/>
    </location>
</feature>
<dbReference type="InterPro" id="IPR017309">
    <property type="entry name" value="Pept_S8A_subtilisin_proteobac"/>
</dbReference>
<dbReference type="Gene3D" id="2.60.40.10">
    <property type="entry name" value="Immunoglobulins"/>
    <property type="match status" value="1"/>
</dbReference>
<proteinExistence type="inferred from homology"/>
<dbReference type="Proteomes" id="UP000760480">
    <property type="component" value="Unassembled WGS sequence"/>
</dbReference>
<evidence type="ECO:0000256" key="4">
    <source>
        <dbReference type="ARBA" id="ARBA00022825"/>
    </source>
</evidence>
<organism evidence="10 11">
    <name type="scientific">Candidatus Competibacter phosphatis</name>
    <dbReference type="NCBI Taxonomy" id="221280"/>
    <lineage>
        <taxon>Bacteria</taxon>
        <taxon>Pseudomonadati</taxon>
        <taxon>Pseudomonadota</taxon>
        <taxon>Gammaproteobacteria</taxon>
        <taxon>Candidatus Competibacteraceae</taxon>
        <taxon>Candidatus Competibacter</taxon>
    </lineage>
</organism>
<evidence type="ECO:0008006" key="12">
    <source>
        <dbReference type="Google" id="ProtNLM"/>
    </source>
</evidence>
<sequence>MKPELARRAFLVVGLAVLLQACGGDDDGGDVPPTPTPPATQFTLSGTVRPASGVASDSDVNDPLAPYRANDTVADAQSLPNPVTLGGYVNQPGAGPAGRSRSGGDASDVYKIKLLAGQQISLQVAGDGIQNDLDLGLADIEGNILDAAVSQNRVESLTVTTGGDYLLVVTADRGASNYVLTVGQSLASTAGGMRLSDPFVVGEAITRFQPAAVRRDGLRAQLRALGLMADRPAESEPRNALVDLAGLKRSAAYRKLASTTQAHFPGGFQIVDSVLREKLETLYSIKAMRRDSDIADAGPNYIRRAQFVPNDPLYRFQWHYPQINLPQAWDLTTGTDAIVAVIDTGVVLSHPDLQGQWVAGYDFISNPSNAGDGDGIDANPDDPGDGTDPGGGSSFHGTHIAGTVAAATNNSVGVAGVAFGAKVMPLRALGRFGGTDYDIEQAVRYAAGLPNDSGTVPPRRADVINLSVGGPGFSTATQAVYDQARAAGVVIVAAAGNEGSSTPFYPAAFPSVLGVGAVDIDKARAPYSNFGTAVSVVAPGGNTARDVNGDGKPDGVLSTAASDSSGTLVNDYAIWQGTSMATPHMAGVLALMKSVAPKLTPQDIERLLASGALTEDLGTPGRDEQFGDGLINAYKAVVAAADSAGRPVNPMPILTISPAALNFGISLDSQTLTVLNGGGGELSVNPPTEDSGGWLSVTPTQVNADGTGSYTVAVRRDNLADGVYSATMTFTSNADTISVGVIMQVANHLSVGSVGQQYVLLVKPDSGETVKDATGQLQPDGSYTFTLSDIPAGTYQLFAGSDANNDLFICDAGESCGAYVTLDAPVTIEVDRDMSGLDFVSSYLVQLPGVQTTAKRETGIRRGTNQ</sequence>
<dbReference type="PROSITE" id="PS00137">
    <property type="entry name" value="SUBTILASE_HIS"/>
    <property type="match status" value="1"/>
</dbReference>
<evidence type="ECO:0000256" key="1">
    <source>
        <dbReference type="ARBA" id="ARBA00011073"/>
    </source>
</evidence>
<feature type="region of interest" description="Disordered" evidence="7">
    <location>
        <begin position="71"/>
        <end position="102"/>
    </location>
</feature>
<comment type="caution">
    <text evidence="10">The sequence shown here is derived from an EMBL/GenBank/DDBJ whole genome shotgun (WGS) entry which is preliminary data.</text>
</comment>
<evidence type="ECO:0000313" key="10">
    <source>
        <dbReference type="EMBL" id="NMQ21211.1"/>
    </source>
</evidence>
<evidence type="ECO:0000256" key="3">
    <source>
        <dbReference type="ARBA" id="ARBA00022801"/>
    </source>
</evidence>
<accession>A0ABX1TRA4</accession>
<feature type="compositionally biased region" description="Low complexity" evidence="7">
    <location>
        <begin position="92"/>
        <end position="102"/>
    </location>
</feature>
<dbReference type="RefSeq" id="WP_169250479.1">
    <property type="nucleotide sequence ID" value="NZ_SPMZ01000081.1"/>
</dbReference>
<feature type="region of interest" description="Disordered" evidence="7">
    <location>
        <begin position="26"/>
        <end position="45"/>
    </location>
</feature>
<protein>
    <recommendedName>
        <fullName evidence="12">Serine protease</fullName>
    </recommendedName>
</protein>
<dbReference type="InterPro" id="IPR024361">
    <property type="entry name" value="BACON"/>
</dbReference>
<feature type="domain" description="Peptidase S8/S53" evidence="8">
    <location>
        <begin position="334"/>
        <end position="629"/>
    </location>
</feature>
<dbReference type="InterPro" id="IPR034176">
    <property type="entry name" value="Peptidases_S8_13"/>
</dbReference>
<evidence type="ECO:0000259" key="9">
    <source>
        <dbReference type="Pfam" id="PF19190"/>
    </source>
</evidence>
<dbReference type="PROSITE" id="PS51892">
    <property type="entry name" value="SUBTILASE"/>
    <property type="match status" value="1"/>
</dbReference>
<name>A0ABX1TRA4_9GAMM</name>
<dbReference type="EMBL" id="SPMZ01000081">
    <property type="protein sequence ID" value="NMQ21211.1"/>
    <property type="molecule type" value="Genomic_DNA"/>
</dbReference>
<dbReference type="InterPro" id="IPR023828">
    <property type="entry name" value="Peptidase_S8_Ser-AS"/>
</dbReference>
<dbReference type="CDD" id="cd07496">
    <property type="entry name" value="Peptidases_S8_13"/>
    <property type="match status" value="1"/>
</dbReference>
<reference evidence="10 11" key="1">
    <citation type="submission" date="2019-03" db="EMBL/GenBank/DDBJ databases">
        <title>Metabolic reconstructions from genomes of highly enriched 'Candidatus Accumulibacter' and 'Candidatus Competibacter' bioreactor populations.</title>
        <authorList>
            <person name="Annavajhala M.K."/>
            <person name="Welles L."/>
            <person name="Abbas B."/>
            <person name="Sorokin D."/>
            <person name="Park H."/>
            <person name="Van Loosdrecht M."/>
            <person name="Chandran K."/>
        </authorList>
    </citation>
    <scope>NUCLEOTIDE SEQUENCE [LARGE SCALE GENOMIC DNA]</scope>
    <source>
        <strain evidence="10 11">SBR_G</strain>
    </source>
</reference>
<evidence type="ECO:0000256" key="6">
    <source>
        <dbReference type="RuleBase" id="RU003355"/>
    </source>
</evidence>
<feature type="active site" description="Charge relay system" evidence="5">
    <location>
        <position position="343"/>
    </location>
</feature>
<keyword evidence="4 5" id="KW-0720">Serine protease</keyword>
<dbReference type="PANTHER" id="PTHR43806:SF11">
    <property type="entry name" value="CEREVISIN-RELATED"/>
    <property type="match status" value="1"/>
</dbReference>